<dbReference type="GeneID" id="63824486"/>
<dbReference type="AlphaFoldDB" id="A0A165ASK3"/>
<accession>A0A165ASK3</accession>
<name>A0A165ASK3_9APHY</name>
<dbReference type="RefSeq" id="XP_040757322.1">
    <property type="nucleotide sequence ID" value="XM_040907457.1"/>
</dbReference>
<dbReference type="InParanoid" id="A0A165ASK3"/>
<keyword evidence="3" id="KW-1185">Reference proteome</keyword>
<reference evidence="2 3" key="1">
    <citation type="journal article" date="2016" name="Mol. Biol. Evol.">
        <title>Comparative Genomics of Early-Diverging Mushroom-Forming Fungi Provides Insights into the Origins of Lignocellulose Decay Capabilities.</title>
        <authorList>
            <person name="Nagy L.G."/>
            <person name="Riley R."/>
            <person name="Tritt A."/>
            <person name="Adam C."/>
            <person name="Daum C."/>
            <person name="Floudas D."/>
            <person name="Sun H."/>
            <person name="Yadav J.S."/>
            <person name="Pangilinan J."/>
            <person name="Larsson K.H."/>
            <person name="Matsuura K."/>
            <person name="Barry K."/>
            <person name="Labutti K."/>
            <person name="Kuo R."/>
            <person name="Ohm R.A."/>
            <person name="Bhattacharya S.S."/>
            <person name="Shirouzu T."/>
            <person name="Yoshinaga Y."/>
            <person name="Martin F.M."/>
            <person name="Grigoriev I.V."/>
            <person name="Hibbett D.S."/>
        </authorList>
    </citation>
    <scope>NUCLEOTIDE SEQUENCE [LARGE SCALE GENOMIC DNA]</scope>
    <source>
        <strain evidence="2 3">93-53</strain>
    </source>
</reference>
<protein>
    <submittedName>
        <fullName evidence="2">Uncharacterized protein</fullName>
    </submittedName>
</protein>
<feature type="non-terminal residue" evidence="2">
    <location>
        <position position="368"/>
    </location>
</feature>
<proteinExistence type="predicted"/>
<evidence type="ECO:0000256" key="1">
    <source>
        <dbReference type="SAM" id="MobiDB-lite"/>
    </source>
</evidence>
<evidence type="ECO:0000313" key="3">
    <source>
        <dbReference type="Proteomes" id="UP000076871"/>
    </source>
</evidence>
<sequence>MDYTHSKTTRIPSKRARPPNSTSTGYKRRRLDSGSMARINEFHPDVEPGSPPNDPGALPYEPGLRSESDYAFSPSQAASSNIPAHILSHERKFVQVDPARYPATSSASLDTIIDSQLPIQSSYAEINSVLPATQPFMFSPLGDGGNANIHSGCASEHTQESSYHDGATLDTQRHGIKALLDANEPTTSIVTGSILLHEGHPDLKWCREYGRPVIKDLPTTVVDEPALENVARKVEARNSHPFTAPELQSIASLPSDSVQTAMIRTQFLQECTRTQDRTFLQDADNHQPIQGVCDSGDDRGVIASHMEDSYGRNANDSLEHGNDKCVANNYIEEISQTVQEKEFLEFIPWDLDMLQEASGSSEASSSDA</sequence>
<dbReference type="EMBL" id="KV427771">
    <property type="protein sequence ID" value="KZS99581.1"/>
    <property type="molecule type" value="Genomic_DNA"/>
</dbReference>
<organism evidence="2 3">
    <name type="scientific">Laetiporus sulphureus 93-53</name>
    <dbReference type="NCBI Taxonomy" id="1314785"/>
    <lineage>
        <taxon>Eukaryota</taxon>
        <taxon>Fungi</taxon>
        <taxon>Dikarya</taxon>
        <taxon>Basidiomycota</taxon>
        <taxon>Agaricomycotina</taxon>
        <taxon>Agaricomycetes</taxon>
        <taxon>Polyporales</taxon>
        <taxon>Laetiporus</taxon>
    </lineage>
</organism>
<dbReference type="Proteomes" id="UP000076871">
    <property type="component" value="Unassembled WGS sequence"/>
</dbReference>
<evidence type="ECO:0000313" key="2">
    <source>
        <dbReference type="EMBL" id="KZS99581.1"/>
    </source>
</evidence>
<feature type="region of interest" description="Disordered" evidence="1">
    <location>
        <begin position="1"/>
        <end position="77"/>
    </location>
</feature>
<gene>
    <name evidence="2" type="ORF">LAESUDRAFT_718590</name>
</gene>